<dbReference type="InterPro" id="IPR000715">
    <property type="entry name" value="Glycosyl_transferase_4"/>
</dbReference>
<gene>
    <name evidence="9" type="ORF">EL26_18590</name>
</gene>
<feature type="transmembrane region" description="Helical" evidence="8">
    <location>
        <begin position="6"/>
        <end position="27"/>
    </location>
</feature>
<evidence type="ECO:0000313" key="9">
    <source>
        <dbReference type="EMBL" id="KEO81848.1"/>
    </source>
</evidence>
<dbReference type="eggNOG" id="COG0472">
    <property type="taxonomic scope" value="Bacteria"/>
</dbReference>
<sequence>MQSLTQGLTLTLVVSFVLVLLMMPVLRKVAMKTGFVDMPNPRKLHKEPIPVLGGAGIFIGFLITITAAEAYYGTFNGRYFGIIIGGGLLFLIGLVDDYYKTQGKDFPAWPKFLTQILAACVLIKFGVKVSSITIPWIEQPYFSFADHGMEWLSWVVTIIWIVAITNMLNFLDGVDGLAAGIASISATTLVFVSLLTSNNDVAFYAVALIGACLSFLRYNFHPARIFMGDAGATFLGFTLAAVAVDGAFKSATFVSVIVPVLALGVPIFDTIFVITRRIKEKRPIYTADKSHTFHTLMKSGMSQVQTVSFMYLLGICFSLASIVILLVNK</sequence>
<evidence type="ECO:0000256" key="6">
    <source>
        <dbReference type="ARBA" id="ARBA00023136"/>
    </source>
</evidence>
<dbReference type="GO" id="GO:0071555">
    <property type="term" value="P:cell wall organization"/>
    <property type="evidence" value="ECO:0007669"/>
    <property type="project" value="TreeGrafter"/>
</dbReference>
<dbReference type="GO" id="GO:0016780">
    <property type="term" value="F:phosphotransferase activity, for other substituted phosphate groups"/>
    <property type="evidence" value="ECO:0007669"/>
    <property type="project" value="InterPro"/>
</dbReference>
<keyword evidence="6 8" id="KW-0472">Membrane</keyword>
<protein>
    <submittedName>
        <fullName evidence="9">UDP-phosphate N-acetylgalactosaminyl-1-phosphate transferase</fullName>
    </submittedName>
</protein>
<comment type="cofactor">
    <cofactor evidence="7">
        <name>Mg(2+)</name>
        <dbReference type="ChEBI" id="CHEBI:18420"/>
    </cofactor>
</comment>
<feature type="transmembrane region" description="Helical" evidence="8">
    <location>
        <begin position="225"/>
        <end position="244"/>
    </location>
</feature>
<evidence type="ECO:0000313" key="10">
    <source>
        <dbReference type="Proteomes" id="UP000027931"/>
    </source>
</evidence>
<dbReference type="AlphaFoldDB" id="A0A074LPR3"/>
<accession>A0A074LPR3</accession>
<dbReference type="OrthoDB" id="9783652at2"/>
<feature type="transmembrane region" description="Helical" evidence="8">
    <location>
        <begin position="177"/>
        <end position="195"/>
    </location>
</feature>
<dbReference type="PANTHER" id="PTHR22926">
    <property type="entry name" value="PHOSPHO-N-ACETYLMURAMOYL-PENTAPEPTIDE-TRANSFERASE"/>
    <property type="match status" value="1"/>
</dbReference>
<dbReference type="RefSeq" id="WP_038091923.1">
    <property type="nucleotide sequence ID" value="NZ_JMIR01000031.1"/>
</dbReference>
<feature type="transmembrane region" description="Helical" evidence="8">
    <location>
        <begin position="48"/>
        <end position="72"/>
    </location>
</feature>
<comment type="caution">
    <text evidence="9">The sequence shown here is derived from an EMBL/GenBank/DDBJ whole genome shotgun (WGS) entry which is preliminary data.</text>
</comment>
<feature type="transmembrane region" description="Helical" evidence="8">
    <location>
        <begin position="116"/>
        <end position="136"/>
    </location>
</feature>
<feature type="binding site" evidence="7">
    <location>
        <position position="169"/>
    </location>
    <ligand>
        <name>Mg(2+)</name>
        <dbReference type="ChEBI" id="CHEBI:18420"/>
    </ligand>
</feature>
<evidence type="ECO:0000256" key="2">
    <source>
        <dbReference type="ARBA" id="ARBA00022475"/>
    </source>
</evidence>
<name>A0A074LPR3_9BACL</name>
<keyword evidence="7" id="KW-0460">Magnesium</keyword>
<proteinExistence type="predicted"/>
<evidence type="ECO:0000256" key="1">
    <source>
        <dbReference type="ARBA" id="ARBA00004651"/>
    </source>
</evidence>
<dbReference type="GO" id="GO:0046872">
    <property type="term" value="F:metal ion binding"/>
    <property type="evidence" value="ECO:0007669"/>
    <property type="project" value="UniProtKB-KW"/>
</dbReference>
<feature type="transmembrane region" description="Helical" evidence="8">
    <location>
        <begin position="151"/>
        <end position="170"/>
    </location>
</feature>
<dbReference type="EMBL" id="JMIR01000031">
    <property type="protein sequence ID" value="KEO81848.1"/>
    <property type="molecule type" value="Genomic_DNA"/>
</dbReference>
<keyword evidence="3 9" id="KW-0808">Transferase</keyword>
<keyword evidence="10" id="KW-1185">Reference proteome</keyword>
<dbReference type="GO" id="GO:0009103">
    <property type="term" value="P:lipopolysaccharide biosynthetic process"/>
    <property type="evidence" value="ECO:0007669"/>
    <property type="project" value="TreeGrafter"/>
</dbReference>
<feature type="transmembrane region" description="Helical" evidence="8">
    <location>
        <begin position="307"/>
        <end position="327"/>
    </location>
</feature>
<dbReference type="PANTHER" id="PTHR22926:SF3">
    <property type="entry name" value="UNDECAPRENYL-PHOSPHATE ALPHA-N-ACETYLGLUCOSAMINYL 1-PHOSPHATE TRANSFERASE"/>
    <property type="match status" value="1"/>
</dbReference>
<dbReference type="STRING" id="1157490.EL26_18590"/>
<feature type="binding site" evidence="7">
    <location>
        <position position="229"/>
    </location>
    <ligand>
        <name>Mg(2+)</name>
        <dbReference type="ChEBI" id="CHEBI:18420"/>
    </ligand>
</feature>
<evidence type="ECO:0000256" key="4">
    <source>
        <dbReference type="ARBA" id="ARBA00022692"/>
    </source>
</evidence>
<keyword evidence="2" id="KW-1003">Cell membrane</keyword>
<keyword evidence="7" id="KW-0479">Metal-binding</keyword>
<reference evidence="9 10" key="1">
    <citation type="journal article" date="2013" name="Int. J. Syst. Evol. Microbiol.">
        <title>Tumebacillus flagellatus sp. nov., an alpha-amylase/pullulanase-producing bacterium isolated from cassava wastewater.</title>
        <authorList>
            <person name="Wang Q."/>
            <person name="Xie N."/>
            <person name="Qin Y."/>
            <person name="Shen N."/>
            <person name="Zhu J."/>
            <person name="Mi H."/>
            <person name="Huang R."/>
        </authorList>
    </citation>
    <scope>NUCLEOTIDE SEQUENCE [LARGE SCALE GENOMIC DNA]</scope>
    <source>
        <strain evidence="9 10">GST4</strain>
    </source>
</reference>
<evidence type="ECO:0000256" key="7">
    <source>
        <dbReference type="PIRSR" id="PIRSR600715-1"/>
    </source>
</evidence>
<comment type="subcellular location">
    <subcellularLocation>
        <location evidence="1">Cell membrane</location>
        <topology evidence="1">Multi-pass membrane protein</topology>
    </subcellularLocation>
</comment>
<dbReference type="Proteomes" id="UP000027931">
    <property type="component" value="Unassembled WGS sequence"/>
</dbReference>
<dbReference type="GO" id="GO:0005886">
    <property type="term" value="C:plasma membrane"/>
    <property type="evidence" value="ECO:0007669"/>
    <property type="project" value="UniProtKB-SubCell"/>
</dbReference>
<dbReference type="GO" id="GO:0044038">
    <property type="term" value="P:cell wall macromolecule biosynthetic process"/>
    <property type="evidence" value="ECO:0007669"/>
    <property type="project" value="TreeGrafter"/>
</dbReference>
<dbReference type="Pfam" id="PF00953">
    <property type="entry name" value="Glycos_transf_4"/>
    <property type="match status" value="1"/>
</dbReference>
<evidence type="ECO:0000256" key="8">
    <source>
        <dbReference type="SAM" id="Phobius"/>
    </source>
</evidence>
<feature type="transmembrane region" description="Helical" evidence="8">
    <location>
        <begin position="201"/>
        <end position="218"/>
    </location>
</feature>
<keyword evidence="5 8" id="KW-1133">Transmembrane helix</keyword>
<keyword evidence="4 8" id="KW-0812">Transmembrane</keyword>
<dbReference type="CDD" id="cd06853">
    <property type="entry name" value="GT_WecA_like"/>
    <property type="match status" value="1"/>
</dbReference>
<feature type="transmembrane region" description="Helical" evidence="8">
    <location>
        <begin position="250"/>
        <end position="274"/>
    </location>
</feature>
<evidence type="ECO:0000256" key="5">
    <source>
        <dbReference type="ARBA" id="ARBA00022989"/>
    </source>
</evidence>
<feature type="transmembrane region" description="Helical" evidence="8">
    <location>
        <begin position="78"/>
        <end position="95"/>
    </location>
</feature>
<organism evidence="9 10">
    <name type="scientific">Tumebacillus flagellatus</name>
    <dbReference type="NCBI Taxonomy" id="1157490"/>
    <lineage>
        <taxon>Bacteria</taxon>
        <taxon>Bacillati</taxon>
        <taxon>Bacillota</taxon>
        <taxon>Bacilli</taxon>
        <taxon>Bacillales</taxon>
        <taxon>Alicyclobacillaceae</taxon>
        <taxon>Tumebacillus</taxon>
    </lineage>
</organism>
<evidence type="ECO:0000256" key="3">
    <source>
        <dbReference type="ARBA" id="ARBA00022679"/>
    </source>
</evidence>